<feature type="domain" description="ABC transmembrane type-1" evidence="13">
    <location>
        <begin position="145"/>
        <end position="335"/>
    </location>
</feature>
<keyword evidence="4" id="KW-0997">Cell inner membrane</keyword>
<keyword evidence="2 12" id="KW-0813">Transport</keyword>
<evidence type="ECO:0000256" key="10">
    <source>
        <dbReference type="ARBA" id="ARBA00024202"/>
    </source>
</evidence>
<evidence type="ECO:0000256" key="2">
    <source>
        <dbReference type="ARBA" id="ARBA00022448"/>
    </source>
</evidence>
<name>A0A4R7HZH9_9ACTN</name>
<evidence type="ECO:0000256" key="3">
    <source>
        <dbReference type="ARBA" id="ARBA00022475"/>
    </source>
</evidence>
<dbReference type="RefSeq" id="WP_133868635.1">
    <property type="nucleotide sequence ID" value="NZ_JAVJPS010000012.1"/>
</dbReference>
<sequence>MSDDHLLPPDPDEVGEMDDLRVDPHRESDFEKFPDELTHEQREVAGLSQGQIVRKRFIRHKGAMISLVLLAFIIIVAVTSVGAGPIPGWYQWEHTDLIPPVQDEGPTISIIPSFLGGDGLAWGDHPFGVDNQNGKDLFAMTMRGVQVTLVVILVLAVLSVTLGVMIGALAGFYGGWLDSILMRITDVILILPLLVIVSVAAFSFGASGLWSVALALGLFSWTGLARLVRAEFLALREREFVDAARVAGASPRRIIFKHILPNTVGTIVVSTTLLMGAGILTEAALSFIGFGIQAPNVSLGALVNDYDTAFGTRPWLFLFPGLMIVTIVLCLQFIGDGLRDAFDPRQKRIPKFKDLAKKQEEAKADMATRPNRMHLGG</sequence>
<feature type="transmembrane region" description="Helical" evidence="12">
    <location>
        <begin position="64"/>
        <end position="86"/>
    </location>
</feature>
<feature type="transmembrane region" description="Helical" evidence="12">
    <location>
        <begin position="259"/>
        <end position="280"/>
    </location>
</feature>
<evidence type="ECO:0000256" key="5">
    <source>
        <dbReference type="ARBA" id="ARBA00022692"/>
    </source>
</evidence>
<accession>A0A4R7HZH9</accession>
<evidence type="ECO:0000259" key="13">
    <source>
        <dbReference type="PROSITE" id="PS50928"/>
    </source>
</evidence>
<dbReference type="SUPFAM" id="SSF161098">
    <property type="entry name" value="MetI-like"/>
    <property type="match status" value="1"/>
</dbReference>
<evidence type="ECO:0000313" key="14">
    <source>
        <dbReference type="EMBL" id="TDT16240.1"/>
    </source>
</evidence>
<dbReference type="AlphaFoldDB" id="A0A4R7HZH9"/>
<comment type="caution">
    <text evidence="14">The sequence shown here is derived from an EMBL/GenBank/DDBJ whole genome shotgun (WGS) entry which is preliminary data.</text>
</comment>
<dbReference type="GO" id="GO:0015833">
    <property type="term" value="P:peptide transport"/>
    <property type="evidence" value="ECO:0007669"/>
    <property type="project" value="UniProtKB-KW"/>
</dbReference>
<dbReference type="Gene3D" id="1.10.3720.10">
    <property type="entry name" value="MetI-like"/>
    <property type="match status" value="1"/>
</dbReference>
<feature type="transmembrane region" description="Helical" evidence="12">
    <location>
        <begin position="315"/>
        <end position="338"/>
    </location>
</feature>
<dbReference type="PANTHER" id="PTHR43386">
    <property type="entry name" value="OLIGOPEPTIDE TRANSPORT SYSTEM PERMEASE PROTEIN APPC"/>
    <property type="match status" value="1"/>
</dbReference>
<dbReference type="EMBL" id="SOAU01000001">
    <property type="protein sequence ID" value="TDT16240.1"/>
    <property type="molecule type" value="Genomic_DNA"/>
</dbReference>
<dbReference type="InterPro" id="IPR025966">
    <property type="entry name" value="OppC_N"/>
</dbReference>
<dbReference type="CDD" id="cd06261">
    <property type="entry name" value="TM_PBP2"/>
    <property type="match status" value="1"/>
</dbReference>
<evidence type="ECO:0000256" key="12">
    <source>
        <dbReference type="RuleBase" id="RU363032"/>
    </source>
</evidence>
<evidence type="ECO:0000256" key="6">
    <source>
        <dbReference type="ARBA" id="ARBA00022856"/>
    </source>
</evidence>
<feature type="transmembrane region" description="Helical" evidence="12">
    <location>
        <begin position="147"/>
        <end position="173"/>
    </location>
</feature>
<organism evidence="14 15">
    <name type="scientific">Ilumatobacter fluminis</name>
    <dbReference type="NCBI Taxonomy" id="467091"/>
    <lineage>
        <taxon>Bacteria</taxon>
        <taxon>Bacillati</taxon>
        <taxon>Actinomycetota</taxon>
        <taxon>Acidimicrobiia</taxon>
        <taxon>Acidimicrobiales</taxon>
        <taxon>Ilumatobacteraceae</taxon>
        <taxon>Ilumatobacter</taxon>
    </lineage>
</organism>
<evidence type="ECO:0000256" key="8">
    <source>
        <dbReference type="ARBA" id="ARBA00022989"/>
    </source>
</evidence>
<dbReference type="PROSITE" id="PS50928">
    <property type="entry name" value="ABC_TM1"/>
    <property type="match status" value="1"/>
</dbReference>
<comment type="similarity">
    <text evidence="10">Belongs to the binding-protein-dependent transport system permease family. OppBC subfamily.</text>
</comment>
<proteinExistence type="inferred from homology"/>
<evidence type="ECO:0000256" key="9">
    <source>
        <dbReference type="ARBA" id="ARBA00023136"/>
    </source>
</evidence>
<keyword evidence="8 12" id="KW-1133">Transmembrane helix</keyword>
<keyword evidence="9 12" id="KW-0472">Membrane</keyword>
<gene>
    <name evidence="14" type="ORF">BDK89_1824</name>
</gene>
<dbReference type="InterPro" id="IPR035906">
    <property type="entry name" value="MetI-like_sf"/>
</dbReference>
<dbReference type="InterPro" id="IPR000515">
    <property type="entry name" value="MetI-like"/>
</dbReference>
<comment type="subcellular location">
    <subcellularLocation>
        <location evidence="1">Cell inner membrane</location>
        <topology evidence="1">Multi-pass membrane protein</topology>
    </subcellularLocation>
    <subcellularLocation>
        <location evidence="12">Cell membrane</location>
        <topology evidence="12">Multi-pass membrane protein</topology>
    </subcellularLocation>
</comment>
<dbReference type="InterPro" id="IPR050366">
    <property type="entry name" value="BP-dependent_transpt_permease"/>
</dbReference>
<dbReference type="Proteomes" id="UP000294558">
    <property type="component" value="Unassembled WGS sequence"/>
</dbReference>
<dbReference type="OrthoDB" id="6637947at2"/>
<reference evidence="14 15" key="1">
    <citation type="submission" date="2019-03" db="EMBL/GenBank/DDBJ databases">
        <title>Sequencing the genomes of 1000 actinobacteria strains.</title>
        <authorList>
            <person name="Klenk H.-P."/>
        </authorList>
    </citation>
    <scope>NUCLEOTIDE SEQUENCE [LARGE SCALE GENOMIC DNA]</scope>
    <source>
        <strain evidence="14 15">DSM 18936</strain>
    </source>
</reference>
<keyword evidence="3" id="KW-1003">Cell membrane</keyword>
<evidence type="ECO:0000256" key="1">
    <source>
        <dbReference type="ARBA" id="ARBA00004429"/>
    </source>
</evidence>
<evidence type="ECO:0000313" key="15">
    <source>
        <dbReference type="Proteomes" id="UP000294558"/>
    </source>
</evidence>
<protein>
    <recommendedName>
        <fullName evidence="11">Oligopeptide transport system permease protein OppC</fullName>
    </recommendedName>
</protein>
<keyword evidence="7" id="KW-0653">Protein transport</keyword>
<evidence type="ECO:0000256" key="11">
    <source>
        <dbReference type="ARBA" id="ARBA00072251"/>
    </source>
</evidence>
<dbReference type="Pfam" id="PF12911">
    <property type="entry name" value="OppC_N"/>
    <property type="match status" value="1"/>
</dbReference>
<dbReference type="GO" id="GO:0055085">
    <property type="term" value="P:transmembrane transport"/>
    <property type="evidence" value="ECO:0007669"/>
    <property type="project" value="InterPro"/>
</dbReference>
<keyword evidence="5 12" id="KW-0812">Transmembrane</keyword>
<evidence type="ECO:0000256" key="4">
    <source>
        <dbReference type="ARBA" id="ARBA00022519"/>
    </source>
</evidence>
<feature type="transmembrane region" description="Helical" evidence="12">
    <location>
        <begin position="208"/>
        <end position="228"/>
    </location>
</feature>
<dbReference type="Pfam" id="PF00528">
    <property type="entry name" value="BPD_transp_1"/>
    <property type="match status" value="1"/>
</dbReference>
<dbReference type="PANTHER" id="PTHR43386:SF2">
    <property type="entry name" value="OLIGOPEPTIDE TRANSPORT SYSTEM PERMEASE PROTEIN OPPC"/>
    <property type="match status" value="1"/>
</dbReference>
<dbReference type="GO" id="GO:0015031">
    <property type="term" value="P:protein transport"/>
    <property type="evidence" value="ECO:0007669"/>
    <property type="project" value="UniProtKB-KW"/>
</dbReference>
<dbReference type="GO" id="GO:0005886">
    <property type="term" value="C:plasma membrane"/>
    <property type="evidence" value="ECO:0007669"/>
    <property type="project" value="UniProtKB-SubCell"/>
</dbReference>
<keyword evidence="6" id="KW-0571">Peptide transport</keyword>
<evidence type="ECO:0000256" key="7">
    <source>
        <dbReference type="ARBA" id="ARBA00022927"/>
    </source>
</evidence>
<keyword evidence="15" id="KW-1185">Reference proteome</keyword>
<feature type="transmembrane region" description="Helical" evidence="12">
    <location>
        <begin position="180"/>
        <end position="202"/>
    </location>
</feature>